<reference evidence="3 4" key="1">
    <citation type="journal article" date="2018" name="Nat. Ecol. Evol.">
        <title>Genomic signatures of mitonuclear coevolution across populations of Tigriopus californicus.</title>
        <authorList>
            <person name="Barreto F.S."/>
            <person name="Watson E.T."/>
            <person name="Lima T.G."/>
            <person name="Willett C.S."/>
            <person name="Edmands S."/>
            <person name="Li W."/>
            <person name="Burton R.S."/>
        </authorList>
    </citation>
    <scope>NUCLEOTIDE SEQUENCE [LARGE SCALE GENOMIC DNA]</scope>
    <source>
        <strain evidence="3 4">San Diego</strain>
    </source>
</reference>
<keyword evidence="4" id="KW-1185">Reference proteome</keyword>
<feature type="region of interest" description="Disordered" evidence="2">
    <location>
        <begin position="1"/>
        <end position="58"/>
    </location>
</feature>
<comment type="caution">
    <text evidence="3">The sequence shown here is derived from an EMBL/GenBank/DDBJ whole genome shotgun (WGS) entry which is preliminary data.</text>
</comment>
<sequence length="169" mass="19365">MHSSGTAVYQGQGGGGGGSAASSRRPTTGPYLGHHTSKSKSDPRRKHMAYSKSMLGADPMESQYEQDLEFVNTQRQLNYRRRKEEMKKKLHRLKKLQKLREEAEETGEIHDKTRFTSFLPFAPVSQTGQSENADRISTASVMEERIQEVLRELAQVEHECQMDYQQYLR</sequence>
<feature type="coiled-coil region" evidence="1">
    <location>
        <begin position="76"/>
        <end position="106"/>
    </location>
</feature>
<evidence type="ECO:0000256" key="2">
    <source>
        <dbReference type="SAM" id="MobiDB-lite"/>
    </source>
</evidence>
<proteinExistence type="predicted"/>
<evidence type="ECO:0000313" key="3">
    <source>
        <dbReference type="EMBL" id="TRY73153.1"/>
    </source>
</evidence>
<protein>
    <submittedName>
        <fullName evidence="3">Uncharacterized protein</fullName>
    </submittedName>
</protein>
<organism evidence="3 4">
    <name type="scientific">Tigriopus californicus</name>
    <name type="common">Marine copepod</name>
    <dbReference type="NCBI Taxonomy" id="6832"/>
    <lineage>
        <taxon>Eukaryota</taxon>
        <taxon>Metazoa</taxon>
        <taxon>Ecdysozoa</taxon>
        <taxon>Arthropoda</taxon>
        <taxon>Crustacea</taxon>
        <taxon>Multicrustacea</taxon>
        <taxon>Hexanauplia</taxon>
        <taxon>Copepoda</taxon>
        <taxon>Harpacticoida</taxon>
        <taxon>Harpacticidae</taxon>
        <taxon>Tigriopus</taxon>
    </lineage>
</organism>
<gene>
    <name evidence="3" type="ORF">TCAL_09180</name>
</gene>
<feature type="compositionally biased region" description="Basic residues" evidence="2">
    <location>
        <begin position="35"/>
        <end position="49"/>
    </location>
</feature>
<evidence type="ECO:0000313" key="4">
    <source>
        <dbReference type="Proteomes" id="UP000318571"/>
    </source>
</evidence>
<name>A0A553P642_TIGCA</name>
<keyword evidence="1" id="KW-0175">Coiled coil</keyword>
<dbReference type="AlphaFoldDB" id="A0A553P642"/>
<evidence type="ECO:0000256" key="1">
    <source>
        <dbReference type="SAM" id="Coils"/>
    </source>
</evidence>
<dbReference type="EMBL" id="VCGU01000007">
    <property type="protein sequence ID" value="TRY73153.1"/>
    <property type="molecule type" value="Genomic_DNA"/>
</dbReference>
<dbReference type="Proteomes" id="UP000318571">
    <property type="component" value="Chromosome 3"/>
</dbReference>
<accession>A0A553P642</accession>